<sequence length="82" mass="9750">MSSIVVKAHYNIYMGVKQTDNLKIHWEPGQQLNKMQLEKTISYLDTCIEEEQNITKMLEYCVMKVDLLNELMLLENNHHLRI</sequence>
<keyword evidence="2" id="KW-1185">Reference proteome</keyword>
<evidence type="ECO:0000313" key="1">
    <source>
        <dbReference type="EMBL" id="QNF33768.1"/>
    </source>
</evidence>
<reference evidence="1 2" key="1">
    <citation type="journal article" date="2018" name="Int. J. Syst. Evol. Microbiol.">
        <title>Adhaeribacter swui sp. nov., isolated from wet mud.</title>
        <authorList>
            <person name="Kim D.U."/>
            <person name="Kim K.W."/>
            <person name="Kang M.S."/>
            <person name="Kim J.Y."/>
            <person name="Jang J.H."/>
            <person name="Kim M.K."/>
        </authorList>
    </citation>
    <scope>NUCLEOTIDE SEQUENCE [LARGE SCALE GENOMIC DNA]</scope>
    <source>
        <strain evidence="1 2">KCTC 52873</strain>
    </source>
</reference>
<protein>
    <submittedName>
        <fullName evidence="1">Uncharacterized protein</fullName>
    </submittedName>
</protein>
<dbReference type="KEGG" id="aswu:HUW51_13950"/>
<dbReference type="Proteomes" id="UP000515237">
    <property type="component" value="Chromosome"/>
</dbReference>
<evidence type="ECO:0000313" key="2">
    <source>
        <dbReference type="Proteomes" id="UP000515237"/>
    </source>
</evidence>
<organism evidence="1 2">
    <name type="scientific">Adhaeribacter swui</name>
    <dbReference type="NCBI Taxonomy" id="2086471"/>
    <lineage>
        <taxon>Bacteria</taxon>
        <taxon>Pseudomonadati</taxon>
        <taxon>Bacteroidota</taxon>
        <taxon>Cytophagia</taxon>
        <taxon>Cytophagales</taxon>
        <taxon>Hymenobacteraceae</taxon>
        <taxon>Adhaeribacter</taxon>
    </lineage>
</organism>
<dbReference type="AlphaFoldDB" id="A0A7G7G9D4"/>
<gene>
    <name evidence="1" type="ORF">HUW51_13950</name>
</gene>
<dbReference type="EMBL" id="CP055156">
    <property type="protein sequence ID" value="QNF33768.1"/>
    <property type="molecule type" value="Genomic_DNA"/>
</dbReference>
<name>A0A7G7G9D4_9BACT</name>
<accession>A0A7G7G9D4</accession>
<proteinExistence type="predicted"/>